<protein>
    <submittedName>
        <fullName evidence="1">Uncharacterized protein</fullName>
    </submittedName>
</protein>
<reference evidence="2" key="1">
    <citation type="journal article" date="2012" name="PLoS Genet.">
        <title>The genomes of the fungal plant pathogens Cladosporium fulvum and Dothistroma septosporum reveal adaptation to different hosts and lifestyles but also signatures of common ancestry.</title>
        <authorList>
            <person name="de Wit P.J.G.M."/>
            <person name="van der Burgt A."/>
            <person name="Oekmen B."/>
            <person name="Stergiopoulos I."/>
            <person name="Abd-Elsalam K.A."/>
            <person name="Aerts A.L."/>
            <person name="Bahkali A.H."/>
            <person name="Beenen H.G."/>
            <person name="Chettri P."/>
            <person name="Cox M.P."/>
            <person name="Datema E."/>
            <person name="de Vries R.P."/>
            <person name="Dhillon B."/>
            <person name="Ganley A.R."/>
            <person name="Griffiths S.A."/>
            <person name="Guo Y."/>
            <person name="Hamelin R.C."/>
            <person name="Henrissat B."/>
            <person name="Kabir M.S."/>
            <person name="Jashni M.K."/>
            <person name="Kema G."/>
            <person name="Klaubauf S."/>
            <person name="Lapidus A."/>
            <person name="Levasseur A."/>
            <person name="Lindquist E."/>
            <person name="Mehrabi R."/>
            <person name="Ohm R.A."/>
            <person name="Owen T.J."/>
            <person name="Salamov A."/>
            <person name="Schwelm A."/>
            <person name="Schijlen E."/>
            <person name="Sun H."/>
            <person name="van den Burg H.A."/>
            <person name="van Ham R.C.H.J."/>
            <person name="Zhang S."/>
            <person name="Goodwin S.B."/>
            <person name="Grigoriev I.V."/>
            <person name="Collemare J."/>
            <person name="Bradshaw R.E."/>
        </authorList>
    </citation>
    <scope>NUCLEOTIDE SEQUENCE [LARGE SCALE GENOMIC DNA]</scope>
    <source>
        <strain evidence="2">NZE10 / CBS 128990</strain>
    </source>
</reference>
<proteinExistence type="predicted"/>
<dbReference type="Proteomes" id="UP000016933">
    <property type="component" value="Unassembled WGS sequence"/>
</dbReference>
<evidence type="ECO:0000313" key="1">
    <source>
        <dbReference type="EMBL" id="EME42162.1"/>
    </source>
</evidence>
<dbReference type="HOGENOM" id="CLU_2527437_0_0_1"/>
<accession>N1PIG0</accession>
<reference evidence="1 2" key="2">
    <citation type="journal article" date="2012" name="PLoS Pathog.">
        <title>Diverse lifestyles and strategies of plant pathogenesis encoded in the genomes of eighteen Dothideomycetes fungi.</title>
        <authorList>
            <person name="Ohm R.A."/>
            <person name="Feau N."/>
            <person name="Henrissat B."/>
            <person name="Schoch C.L."/>
            <person name="Horwitz B.A."/>
            <person name="Barry K.W."/>
            <person name="Condon B.J."/>
            <person name="Copeland A.C."/>
            <person name="Dhillon B."/>
            <person name="Glaser F."/>
            <person name="Hesse C.N."/>
            <person name="Kosti I."/>
            <person name="LaButti K."/>
            <person name="Lindquist E.A."/>
            <person name="Lucas S."/>
            <person name="Salamov A.A."/>
            <person name="Bradshaw R.E."/>
            <person name="Ciuffetti L."/>
            <person name="Hamelin R.C."/>
            <person name="Kema G.H.J."/>
            <person name="Lawrence C."/>
            <person name="Scott J.A."/>
            <person name="Spatafora J.W."/>
            <person name="Turgeon B.G."/>
            <person name="de Wit P.J.G.M."/>
            <person name="Zhong S."/>
            <person name="Goodwin S.B."/>
            <person name="Grigoriev I.V."/>
        </authorList>
    </citation>
    <scope>NUCLEOTIDE SEQUENCE [LARGE SCALE GENOMIC DNA]</scope>
    <source>
        <strain evidence="2">NZE10 / CBS 128990</strain>
    </source>
</reference>
<name>N1PIG0_DOTSN</name>
<dbReference type="AlphaFoldDB" id="N1PIG0"/>
<evidence type="ECO:0000313" key="2">
    <source>
        <dbReference type="Proteomes" id="UP000016933"/>
    </source>
</evidence>
<sequence length="84" mass="9660">MHDGLWSKHLRPCNLSRNTQANHILPVHSLFPHTHPTPSSRFFSCRHEKAQALTQSVDTMLSITLSDSAVHVRRHFEINSVEHQ</sequence>
<gene>
    <name evidence="1" type="ORF">DOTSEDRAFT_73072</name>
</gene>
<keyword evidence="2" id="KW-1185">Reference proteome</keyword>
<dbReference type="EMBL" id="KB446541">
    <property type="protein sequence ID" value="EME42162.1"/>
    <property type="molecule type" value="Genomic_DNA"/>
</dbReference>
<organism evidence="1 2">
    <name type="scientific">Dothistroma septosporum (strain NZE10 / CBS 128990)</name>
    <name type="common">Red band needle blight fungus</name>
    <name type="synonym">Mycosphaerella pini</name>
    <dbReference type="NCBI Taxonomy" id="675120"/>
    <lineage>
        <taxon>Eukaryota</taxon>
        <taxon>Fungi</taxon>
        <taxon>Dikarya</taxon>
        <taxon>Ascomycota</taxon>
        <taxon>Pezizomycotina</taxon>
        <taxon>Dothideomycetes</taxon>
        <taxon>Dothideomycetidae</taxon>
        <taxon>Mycosphaerellales</taxon>
        <taxon>Mycosphaerellaceae</taxon>
        <taxon>Dothistroma</taxon>
    </lineage>
</organism>